<evidence type="ECO:0000313" key="5">
    <source>
        <dbReference type="Proteomes" id="UP000093267"/>
    </source>
</evidence>
<dbReference type="SUPFAM" id="SSF55729">
    <property type="entry name" value="Acyl-CoA N-acyltransferases (Nat)"/>
    <property type="match status" value="1"/>
</dbReference>
<dbReference type="Proteomes" id="UP000093267">
    <property type="component" value="Chromosome"/>
</dbReference>
<dbReference type="OrthoDB" id="5292888at2"/>
<keyword evidence="2" id="KW-0012">Acyltransferase</keyword>
<sequence>MRMRIRPARKTDDFQAIAQLYLTTWRATYAGLFDQTFLDGLTTAVWHPDQQWRRMFLAETDAGELVGVCTYGPSRTPELADWGEVYAIYILPAYQHRGLGPRLLTAALDQLKRRYRTAYLWVLRDNVSAVHFYLEQGFVLTQTVRDDHDCIEQVYCTQLI</sequence>
<dbReference type="PROSITE" id="PS51186">
    <property type="entry name" value="GNAT"/>
    <property type="match status" value="1"/>
</dbReference>
<evidence type="ECO:0000313" key="4">
    <source>
        <dbReference type="EMBL" id="ANZ66761.1"/>
    </source>
</evidence>
<keyword evidence="1" id="KW-0808">Transferase</keyword>
<proteinExistence type="predicted"/>
<dbReference type="Pfam" id="PF00583">
    <property type="entry name" value="Acetyltransf_1"/>
    <property type="match status" value="1"/>
</dbReference>
<dbReference type="GO" id="GO:0016747">
    <property type="term" value="F:acyltransferase activity, transferring groups other than amino-acyl groups"/>
    <property type="evidence" value="ECO:0007669"/>
    <property type="project" value="InterPro"/>
</dbReference>
<dbReference type="CDD" id="cd04301">
    <property type="entry name" value="NAT_SF"/>
    <property type="match status" value="1"/>
</dbReference>
<dbReference type="RefSeq" id="WP_054707387.1">
    <property type="nucleotide sequence ID" value="NZ_CP014912.1"/>
</dbReference>
<dbReference type="AlphaFoldDB" id="A0A1B2IXK2"/>
<evidence type="ECO:0000259" key="3">
    <source>
        <dbReference type="PROSITE" id="PS51186"/>
    </source>
</evidence>
<dbReference type="PANTHER" id="PTHR43420:SF12">
    <property type="entry name" value="N-ACETYLTRANSFERASE DOMAIN-CONTAINING PROTEIN"/>
    <property type="match status" value="1"/>
</dbReference>
<dbReference type="KEGG" id="lpd:AYR62_11935"/>
<evidence type="ECO:0000256" key="1">
    <source>
        <dbReference type="ARBA" id="ARBA00022679"/>
    </source>
</evidence>
<dbReference type="InterPro" id="IPR000182">
    <property type="entry name" value="GNAT_dom"/>
</dbReference>
<dbReference type="EMBL" id="CP014924">
    <property type="protein sequence ID" value="ANZ66761.1"/>
    <property type="molecule type" value="Genomic_DNA"/>
</dbReference>
<dbReference type="InterPro" id="IPR050680">
    <property type="entry name" value="YpeA/RimI_acetyltransf"/>
</dbReference>
<dbReference type="STRING" id="240427.AYR62_11935"/>
<feature type="domain" description="N-acetyltransferase" evidence="3">
    <location>
        <begin position="3"/>
        <end position="157"/>
    </location>
</feature>
<dbReference type="PANTHER" id="PTHR43420">
    <property type="entry name" value="ACETYLTRANSFERASE"/>
    <property type="match status" value="1"/>
</dbReference>
<dbReference type="InterPro" id="IPR016181">
    <property type="entry name" value="Acyl_CoA_acyltransferase"/>
</dbReference>
<reference evidence="4 5" key="1">
    <citation type="submission" date="2016-03" db="EMBL/GenBank/DDBJ databases">
        <title>Pediococcus and Lactobacillus from brewery environment - whole genome sequencing and assembly.</title>
        <authorList>
            <person name="Behr J."/>
            <person name="Geissler A.J."/>
            <person name="Vogel R.F."/>
        </authorList>
    </citation>
    <scope>NUCLEOTIDE SEQUENCE [LARGE SCALE GENOMIC DNA]</scope>
    <source>
        <strain evidence="4 5">TMW 1.1995</strain>
    </source>
</reference>
<name>A0A1B2IXK2_9LACO</name>
<keyword evidence="5" id="KW-1185">Reference proteome</keyword>
<organism evidence="4 5">
    <name type="scientific">Secundilactobacillus paracollinoides</name>
    <dbReference type="NCBI Taxonomy" id="240427"/>
    <lineage>
        <taxon>Bacteria</taxon>
        <taxon>Bacillati</taxon>
        <taxon>Bacillota</taxon>
        <taxon>Bacilli</taxon>
        <taxon>Lactobacillales</taxon>
        <taxon>Lactobacillaceae</taxon>
        <taxon>Secundilactobacillus</taxon>
    </lineage>
</organism>
<protein>
    <recommendedName>
        <fullName evidence="3">N-acetyltransferase domain-containing protein</fullName>
    </recommendedName>
</protein>
<accession>A0A1B2IXK2</accession>
<dbReference type="Gene3D" id="3.40.630.30">
    <property type="match status" value="1"/>
</dbReference>
<evidence type="ECO:0000256" key="2">
    <source>
        <dbReference type="ARBA" id="ARBA00023315"/>
    </source>
</evidence>
<gene>
    <name evidence="4" type="ORF">AYR63_06185</name>
</gene>